<dbReference type="Gene3D" id="1.20.120.450">
    <property type="entry name" value="dinb family like domain"/>
    <property type="match status" value="1"/>
</dbReference>
<evidence type="ECO:0000313" key="1">
    <source>
        <dbReference type="EMBL" id="QUD87894.1"/>
    </source>
</evidence>
<dbReference type="PANTHER" id="PTHR36922">
    <property type="entry name" value="BLL2446 PROTEIN"/>
    <property type="match status" value="1"/>
</dbReference>
<dbReference type="KEGG" id="caul:KCG34_23105"/>
<evidence type="ECO:0000313" key="2">
    <source>
        <dbReference type="Proteomes" id="UP000676409"/>
    </source>
</evidence>
<accession>A0A975FZN2</accession>
<gene>
    <name evidence="1" type="ORF">KCG34_23105</name>
</gene>
<organism evidence="1 2">
    <name type="scientific">Phenylobacterium montanum</name>
    <dbReference type="NCBI Taxonomy" id="2823693"/>
    <lineage>
        <taxon>Bacteria</taxon>
        <taxon>Pseudomonadati</taxon>
        <taxon>Pseudomonadota</taxon>
        <taxon>Alphaproteobacteria</taxon>
        <taxon>Caulobacterales</taxon>
        <taxon>Caulobacteraceae</taxon>
        <taxon>Phenylobacterium</taxon>
    </lineage>
</organism>
<dbReference type="Pfam" id="PF09351">
    <property type="entry name" value="DUF1993"/>
    <property type="match status" value="1"/>
</dbReference>
<dbReference type="RefSeq" id="WP_211937945.1">
    <property type="nucleotide sequence ID" value="NZ_CP073078.1"/>
</dbReference>
<protein>
    <submittedName>
        <fullName evidence="1">DUF1993 domain-containing protein</fullName>
    </submittedName>
</protein>
<sequence length="168" mass="17936">MSLSMHQASVATFTRALGNLSAILKKAEAYAETKGVDPSVVLGSRLAIDMHPLSKQIQFACDGAKRGAARLAGVEPPSHPDTETSFAEFQARIASTIAYLESLKPEQYEGAAERTVTLPLPGGEMKFDGASFLTGFALPNFYFHVTTAYAILRHNGLAIGKMDFLGGV</sequence>
<dbReference type="PANTHER" id="PTHR36922:SF1">
    <property type="entry name" value="DUF1993 DOMAIN-CONTAINING PROTEIN"/>
    <property type="match status" value="1"/>
</dbReference>
<dbReference type="InterPro" id="IPR018531">
    <property type="entry name" value="DUF1993"/>
</dbReference>
<dbReference type="SUPFAM" id="SSF109854">
    <property type="entry name" value="DinB/YfiT-like putative metalloenzymes"/>
    <property type="match status" value="1"/>
</dbReference>
<proteinExistence type="predicted"/>
<reference evidence="1" key="1">
    <citation type="submission" date="2021-04" db="EMBL/GenBank/DDBJ databases">
        <title>The complete genome sequence of Caulobacter sp. S6.</title>
        <authorList>
            <person name="Tang Y."/>
            <person name="Ouyang W."/>
            <person name="Liu Q."/>
            <person name="Huang B."/>
            <person name="Guo Z."/>
            <person name="Lei P."/>
        </authorList>
    </citation>
    <scope>NUCLEOTIDE SEQUENCE</scope>
    <source>
        <strain evidence="1">S6</strain>
    </source>
</reference>
<dbReference type="AlphaFoldDB" id="A0A975FZN2"/>
<dbReference type="Proteomes" id="UP000676409">
    <property type="component" value="Chromosome"/>
</dbReference>
<keyword evidence="2" id="KW-1185">Reference proteome</keyword>
<name>A0A975FZN2_9CAUL</name>
<dbReference type="InterPro" id="IPR034660">
    <property type="entry name" value="DinB/YfiT-like"/>
</dbReference>
<dbReference type="EMBL" id="CP073078">
    <property type="protein sequence ID" value="QUD87894.1"/>
    <property type="molecule type" value="Genomic_DNA"/>
</dbReference>